<protein>
    <submittedName>
        <fullName evidence="1">DUF1048 family protein</fullName>
    </submittedName>
</protein>
<name>A0A377KN73_9ENTE</name>
<evidence type="ECO:0000313" key="2">
    <source>
        <dbReference type="Proteomes" id="UP000254070"/>
    </source>
</evidence>
<accession>A0A377KN73</accession>
<sequence length="102" mass="11750">MGIQQIIDEKKEWRVHMIRVKSLPKDYQIVYKEIQKYFFKVAPIGVTEKDGVLSELVELFEEGAQSGKTVLDITGEDVALFADQLIEGKPTLIENRQMKQTH</sequence>
<dbReference type="InterPro" id="IPR008316">
    <property type="entry name" value="UCP029876"/>
</dbReference>
<dbReference type="SUPFAM" id="SSF158560">
    <property type="entry name" value="BH3980-like"/>
    <property type="match status" value="1"/>
</dbReference>
<dbReference type="RefSeq" id="WP_115235472.1">
    <property type="nucleotide sequence ID" value="NZ_CABGIZ010000006.1"/>
</dbReference>
<gene>
    <name evidence="1" type="ORF">NCTC8129_02071</name>
</gene>
<organism evidence="1 2">
    <name type="scientific">Enterococcus durans</name>
    <dbReference type="NCBI Taxonomy" id="53345"/>
    <lineage>
        <taxon>Bacteria</taxon>
        <taxon>Bacillati</taxon>
        <taxon>Bacillota</taxon>
        <taxon>Bacilli</taxon>
        <taxon>Lactobacillales</taxon>
        <taxon>Enterococcaceae</taxon>
        <taxon>Enterococcus</taxon>
    </lineage>
</organism>
<dbReference type="Pfam" id="PF06304">
    <property type="entry name" value="DUF1048"/>
    <property type="match status" value="1"/>
</dbReference>
<dbReference type="Gene3D" id="1.10.1900.10">
    <property type="entry name" value="c-terminal domain of poly(a) binding protein"/>
    <property type="match status" value="1"/>
</dbReference>
<dbReference type="Proteomes" id="UP000254070">
    <property type="component" value="Unassembled WGS sequence"/>
</dbReference>
<evidence type="ECO:0000313" key="1">
    <source>
        <dbReference type="EMBL" id="STP29841.1"/>
    </source>
</evidence>
<reference evidence="1 2" key="1">
    <citation type="submission" date="2018-06" db="EMBL/GenBank/DDBJ databases">
        <authorList>
            <consortium name="Pathogen Informatics"/>
            <person name="Doyle S."/>
        </authorList>
    </citation>
    <scope>NUCLEOTIDE SEQUENCE [LARGE SCALE GENOMIC DNA]</scope>
    <source>
        <strain evidence="1 2">NCTC8129</strain>
    </source>
</reference>
<dbReference type="EMBL" id="UGIF01000002">
    <property type="protein sequence ID" value="STP29841.1"/>
    <property type="molecule type" value="Genomic_DNA"/>
</dbReference>
<dbReference type="AlphaFoldDB" id="A0A377KN73"/>
<proteinExistence type="predicted"/>